<dbReference type="EMBL" id="KZ819194">
    <property type="protein sequence ID" value="PWY99910.1"/>
    <property type="molecule type" value="Genomic_DNA"/>
</dbReference>
<dbReference type="STRING" id="1882483.A0A317XRI4"/>
<dbReference type="InParanoid" id="A0A317XRI4"/>
<feature type="compositionally biased region" description="Basic and acidic residues" evidence="2">
    <location>
        <begin position="430"/>
        <end position="442"/>
    </location>
</feature>
<feature type="region of interest" description="Disordered" evidence="2">
    <location>
        <begin position="1"/>
        <end position="36"/>
    </location>
</feature>
<feature type="compositionally biased region" description="Low complexity" evidence="2">
    <location>
        <begin position="443"/>
        <end position="475"/>
    </location>
</feature>
<dbReference type="Gene3D" id="1.10.10.10">
    <property type="entry name" value="Winged helix-like DNA-binding domain superfamily/Winged helix DNA-binding domain"/>
    <property type="match status" value="1"/>
</dbReference>
<dbReference type="OrthoDB" id="10056949at2759"/>
<dbReference type="PROSITE" id="PS51526">
    <property type="entry name" value="RFX_DBD"/>
    <property type="match status" value="1"/>
</dbReference>
<sequence>MSLPPFYNPDDSPYRPATADSTWTSAGIEGGNSSTGVGYSSGITSNLTTGDGPAVNDTSLTNSNMGQFKQDFPVLSLSGRHAQFQRPDQLQTLQPTVASGSHMGMFMSSNATTPRQSNFPRDQVDRTPQQSGPTLQQDAANVAPSEPLRLGYMPGSDTGASQQASMSAAQRYASWAWNSAPSHFTTTSAAYGRPMYTGMPMSTSLPPSEALMGMSTSHLGFDATSSTHTSPQRMPHPYESAASHMGAPSSYGYGYYGVGSASSSASSSSKSLIPQQDGYVPMGQLEYSAGDIDSMLGQVSTLYKNANTKKMAEFYRDKWARIWLTCNYGLKPSIQISIPRTILHESYRRTCESFGLEPLQAASFGKVLRSQFPDVAQRRLGGRGKTRFHYCGFGTSNEREAFQVKSLLEDEKAGRLQLSAGISAEFANESKSKAKSEGHEPDASSSSSVLAASAAATRQQRSLSFATSGSSSTSANTPMASGPLTMGDDRMAASAFATLNSAVSNTVSTLPGAGTPSSGTQDSFQQTLPPSFPGSGGNGGMPRRHTVSHSGPGPNDVAFLPNLTSQPHASAFSFGSGVGSGVGAGLPGSSAYDTSFGSGSQTEDHSSFASQLNSPASSLHAYYHGHGNEQRGDWRPGLQLFGLGKRTVDAVAAWTDA</sequence>
<evidence type="ECO:0000256" key="1">
    <source>
        <dbReference type="ARBA" id="ARBA00023125"/>
    </source>
</evidence>
<gene>
    <name evidence="4" type="ORF">BCV70DRAFT_206878</name>
</gene>
<dbReference type="Proteomes" id="UP000246740">
    <property type="component" value="Unassembled WGS sequence"/>
</dbReference>
<name>A0A317XRI4_9BASI</name>
<feature type="region of interest" description="Disordered" evidence="2">
    <location>
        <begin position="430"/>
        <end position="487"/>
    </location>
</feature>
<dbReference type="PANTHER" id="PTHR12619:SF5">
    <property type="entry name" value="TRANSCRIPTION FACTOR RFX4"/>
    <property type="match status" value="1"/>
</dbReference>
<dbReference type="GO" id="GO:0000981">
    <property type="term" value="F:DNA-binding transcription factor activity, RNA polymerase II-specific"/>
    <property type="evidence" value="ECO:0007669"/>
    <property type="project" value="TreeGrafter"/>
</dbReference>
<dbReference type="InterPro" id="IPR003150">
    <property type="entry name" value="DNA-bd_RFX"/>
</dbReference>
<evidence type="ECO:0000256" key="2">
    <source>
        <dbReference type="SAM" id="MobiDB-lite"/>
    </source>
</evidence>
<dbReference type="Pfam" id="PF02257">
    <property type="entry name" value="RFX_DNA_binding"/>
    <property type="match status" value="1"/>
</dbReference>
<organism evidence="4 5">
    <name type="scientific">Testicularia cyperi</name>
    <dbReference type="NCBI Taxonomy" id="1882483"/>
    <lineage>
        <taxon>Eukaryota</taxon>
        <taxon>Fungi</taxon>
        <taxon>Dikarya</taxon>
        <taxon>Basidiomycota</taxon>
        <taxon>Ustilaginomycotina</taxon>
        <taxon>Ustilaginomycetes</taxon>
        <taxon>Ustilaginales</taxon>
        <taxon>Anthracoideaceae</taxon>
        <taxon>Testicularia</taxon>
    </lineage>
</organism>
<proteinExistence type="predicted"/>
<keyword evidence="5" id="KW-1185">Reference proteome</keyword>
<dbReference type="InterPro" id="IPR036390">
    <property type="entry name" value="WH_DNA-bd_sf"/>
</dbReference>
<dbReference type="GO" id="GO:0000978">
    <property type="term" value="F:RNA polymerase II cis-regulatory region sequence-specific DNA binding"/>
    <property type="evidence" value="ECO:0007669"/>
    <property type="project" value="TreeGrafter"/>
</dbReference>
<feature type="compositionally biased region" description="Polar residues" evidence="2">
    <location>
        <begin position="107"/>
        <end position="139"/>
    </location>
</feature>
<reference evidence="4 5" key="1">
    <citation type="journal article" date="2018" name="Mol. Biol. Evol.">
        <title>Broad Genomic Sampling Reveals a Smut Pathogenic Ancestry of the Fungal Clade Ustilaginomycotina.</title>
        <authorList>
            <person name="Kijpornyongpan T."/>
            <person name="Mondo S.J."/>
            <person name="Barry K."/>
            <person name="Sandor L."/>
            <person name="Lee J."/>
            <person name="Lipzen A."/>
            <person name="Pangilinan J."/>
            <person name="LaButti K."/>
            <person name="Hainaut M."/>
            <person name="Henrissat B."/>
            <person name="Grigoriev I.V."/>
            <person name="Spatafora J.W."/>
            <person name="Aime M.C."/>
        </authorList>
    </citation>
    <scope>NUCLEOTIDE SEQUENCE [LARGE SCALE GENOMIC DNA]</scope>
    <source>
        <strain evidence="4 5">MCA 3645</strain>
    </source>
</reference>
<dbReference type="PANTHER" id="PTHR12619">
    <property type="entry name" value="RFX TRANSCRIPTION FACTOR FAMILY"/>
    <property type="match status" value="1"/>
</dbReference>
<protein>
    <recommendedName>
        <fullName evidence="3">RFX-type winged-helix domain-containing protein</fullName>
    </recommendedName>
</protein>
<evidence type="ECO:0000313" key="4">
    <source>
        <dbReference type="EMBL" id="PWY99910.1"/>
    </source>
</evidence>
<accession>A0A317XRI4</accession>
<keyword evidence="1" id="KW-0238">DNA-binding</keyword>
<dbReference type="InterPro" id="IPR039779">
    <property type="entry name" value="RFX-like"/>
</dbReference>
<evidence type="ECO:0000259" key="3">
    <source>
        <dbReference type="PROSITE" id="PS51526"/>
    </source>
</evidence>
<feature type="region of interest" description="Disordered" evidence="2">
    <location>
        <begin position="508"/>
        <end position="562"/>
    </location>
</feature>
<feature type="domain" description="RFX-type winged-helix" evidence="3">
    <location>
        <begin position="320"/>
        <end position="406"/>
    </location>
</feature>
<dbReference type="SUPFAM" id="SSF46785">
    <property type="entry name" value="Winged helix' DNA-binding domain"/>
    <property type="match status" value="1"/>
</dbReference>
<feature type="region of interest" description="Disordered" evidence="2">
    <location>
        <begin position="105"/>
        <end position="140"/>
    </location>
</feature>
<feature type="compositionally biased region" description="Polar residues" evidence="2">
    <location>
        <begin position="19"/>
        <end position="36"/>
    </location>
</feature>
<feature type="compositionally biased region" description="Polar residues" evidence="2">
    <location>
        <begin position="508"/>
        <end position="528"/>
    </location>
</feature>
<dbReference type="InterPro" id="IPR036388">
    <property type="entry name" value="WH-like_DNA-bd_sf"/>
</dbReference>
<evidence type="ECO:0000313" key="5">
    <source>
        <dbReference type="Proteomes" id="UP000246740"/>
    </source>
</evidence>
<dbReference type="AlphaFoldDB" id="A0A317XRI4"/>